<dbReference type="OrthoDB" id="9156966at2"/>
<name>A0A4R9BLF5_9MICO</name>
<dbReference type="EMBL" id="SOHM01000031">
    <property type="protein sequence ID" value="TFD86959.1"/>
    <property type="molecule type" value="Genomic_DNA"/>
</dbReference>
<dbReference type="NCBIfam" id="NF045477">
    <property type="entry name" value="LPO_1073_dom"/>
    <property type="match status" value="1"/>
</dbReference>
<evidence type="ECO:0000313" key="1">
    <source>
        <dbReference type="EMBL" id="TFD86959.1"/>
    </source>
</evidence>
<sequence length="349" mass="38058">MSKVPLDQTGGEGSTNLQAGRDVHLHGLTMAEARQVALDVFTANALELRGLAQAVAVSRAEEITNDFLDKLSITNPKSAESLAEPDMQSVLFEAQKEYARSGEEDLKEALIDLLATRAGQTDRDLRTLALNEAILSAPKLTEQQRRAVAWVFFLRYTRDVGSGTPEMFYTRFEEVVVALGTNVPNRHADYQHMEYVGVGTISISSVSFGAATCSGSEGLFTNGFPETTVEGELLARLQGANLVVPCIRNPENIQLNLIAEEELPDRLKGAGLESDLEMVRPLMSIGRMSEDEIATEAVSHVPALKPLVEMWDSDATGFRNLTLTSVGLALGHAYWARLTGRKAPLSIWL</sequence>
<reference evidence="1 2" key="1">
    <citation type="submission" date="2019-03" db="EMBL/GenBank/DDBJ databases">
        <title>Genomics of glacier-inhabiting Cryobacterium strains.</title>
        <authorList>
            <person name="Liu Q."/>
            <person name="Xin Y.-H."/>
        </authorList>
    </citation>
    <scope>NUCLEOTIDE SEQUENCE [LARGE SCALE GENOMIC DNA]</scope>
    <source>
        <strain evidence="1 2">Sr59</strain>
    </source>
</reference>
<dbReference type="AlphaFoldDB" id="A0A4R9BLF5"/>
<organism evidence="1 2">
    <name type="scientific">Cryobacterium lactosi</name>
    <dbReference type="NCBI Taxonomy" id="1259202"/>
    <lineage>
        <taxon>Bacteria</taxon>
        <taxon>Bacillati</taxon>
        <taxon>Actinomycetota</taxon>
        <taxon>Actinomycetes</taxon>
        <taxon>Micrococcales</taxon>
        <taxon>Microbacteriaceae</taxon>
        <taxon>Cryobacterium</taxon>
    </lineage>
</organism>
<keyword evidence="2" id="KW-1185">Reference proteome</keyword>
<dbReference type="InterPro" id="IPR053773">
    <property type="entry name" value="Vpar_1526-like"/>
</dbReference>
<accession>A0A4R9BLF5</accession>
<dbReference type="RefSeq" id="WP_134641441.1">
    <property type="nucleotide sequence ID" value="NZ_SOHM01000031.1"/>
</dbReference>
<dbReference type="Proteomes" id="UP000298468">
    <property type="component" value="Unassembled WGS sequence"/>
</dbReference>
<protein>
    <submittedName>
        <fullName evidence="1">Uncharacterized protein</fullName>
    </submittedName>
</protein>
<proteinExistence type="predicted"/>
<comment type="caution">
    <text evidence="1">The sequence shown here is derived from an EMBL/GenBank/DDBJ whole genome shotgun (WGS) entry which is preliminary data.</text>
</comment>
<gene>
    <name evidence="1" type="ORF">E3T61_13885</name>
</gene>
<evidence type="ECO:0000313" key="2">
    <source>
        <dbReference type="Proteomes" id="UP000298468"/>
    </source>
</evidence>